<evidence type="ECO:0000259" key="7">
    <source>
        <dbReference type="Pfam" id="PF07282"/>
    </source>
</evidence>
<feature type="domain" description="Cas12f1-like TNB" evidence="7">
    <location>
        <begin position="405"/>
        <end position="469"/>
    </location>
</feature>
<evidence type="ECO:0000259" key="6">
    <source>
        <dbReference type="Pfam" id="PF01385"/>
    </source>
</evidence>
<dbReference type="GO" id="GO:0032196">
    <property type="term" value="P:transposition"/>
    <property type="evidence" value="ECO:0007669"/>
    <property type="project" value="UniProtKB-KW"/>
</dbReference>
<dbReference type="InterPro" id="IPR001959">
    <property type="entry name" value="Transposase"/>
</dbReference>
<evidence type="ECO:0000256" key="4">
    <source>
        <dbReference type="ARBA" id="ARBA00023172"/>
    </source>
</evidence>
<dbReference type="NCBIfam" id="NF040570">
    <property type="entry name" value="guided_TnpB"/>
    <property type="match status" value="1"/>
</dbReference>
<protein>
    <submittedName>
        <fullName evidence="8">Transposase</fullName>
    </submittedName>
</protein>
<accession>A0A7G9A4J8</accession>
<keyword evidence="4" id="KW-0233">DNA recombination</keyword>
<name>A0A7G9A4J8_9VIRU</name>
<comment type="similarity">
    <text evidence="1">In the C-terminal section; belongs to the transposase 35 family.</text>
</comment>
<dbReference type="NCBIfam" id="NF038192">
    <property type="entry name" value="V_cas_c2c8"/>
    <property type="match status" value="1"/>
</dbReference>
<evidence type="ECO:0000256" key="2">
    <source>
        <dbReference type="ARBA" id="ARBA00022578"/>
    </source>
</evidence>
<feature type="compositionally biased region" description="Basic and acidic residues" evidence="5">
    <location>
        <begin position="377"/>
        <end position="388"/>
    </location>
</feature>
<evidence type="ECO:0000256" key="5">
    <source>
        <dbReference type="SAM" id="MobiDB-lite"/>
    </source>
</evidence>
<keyword evidence="2" id="KW-0815">Transposition</keyword>
<evidence type="ECO:0000313" key="8">
    <source>
        <dbReference type="EMBL" id="QNL31671.1"/>
    </source>
</evidence>
<organism evidence="8">
    <name type="scientific">Bacteriophage sp</name>
    <dbReference type="NCBI Taxonomy" id="38018"/>
    <lineage>
        <taxon>Viruses</taxon>
    </lineage>
</organism>
<evidence type="ECO:0000256" key="1">
    <source>
        <dbReference type="ARBA" id="ARBA00008761"/>
    </source>
</evidence>
<feature type="region of interest" description="Disordered" evidence="5">
    <location>
        <begin position="370"/>
        <end position="392"/>
    </location>
</feature>
<feature type="domain" description="Probable transposase IS891/IS1136/IS1341" evidence="6">
    <location>
        <begin position="263"/>
        <end position="371"/>
    </location>
</feature>
<keyword evidence="3" id="KW-0238">DNA-binding</keyword>
<dbReference type="InterPro" id="IPR010095">
    <property type="entry name" value="Cas12f1-like_TNB"/>
</dbReference>
<dbReference type="GO" id="GO:0003677">
    <property type="term" value="F:DNA binding"/>
    <property type="evidence" value="ECO:0007669"/>
    <property type="project" value="UniProtKB-KW"/>
</dbReference>
<proteinExistence type="inferred from homology"/>
<sequence length="558" mass="63293">MLVKKTIADIKLNLNATQRAYIDRWMDELKAVWNFGLELLMEYQLNKYYDELEKITGKPVKRVKRRLAKKPQFIDSLKNEKGKSLPNPLYTPKYLTGKQKVKIQIAREKRQKAGHSYPVHVPIQRRLKSDNYFGLCGCITKEKCPELCKDIPMAFVKGMLKKLADSWKAYTKLDKKNLDRKLPRFKRKEDKIKSLYSEISDCAVRKGNKISIGSCGKTLGDLKIVNNTLDIRWGDRKASTVSIIKYPSGYYLSLFGEFEVDDLPDSDKAIGIDVGLEYIISTSDGQQVDPPKYYRKQQKRLARLQRKTARQYKAGENKDGKNLAKTRAKVAKTHEKIARQRKGFNHALSADIVKNHGAVAVEDLNLKNLMRRPKPKKREDGKGYERNNAKAKGGLNKSFADASLGQLTGFLETKMKAPNREFIKVQPAYTSQDCPRCGNRVKKSLSTRTHKCLECGCTLPRDVAAAINILGKADFVRSYPACTGEVKPLKNSDKESAQEELLDKSSRLLLGEETLETLLVLTSEPVTPKKKTRKRSINLQPAQTVNAGYTQLTLWETG</sequence>
<dbReference type="Pfam" id="PF01385">
    <property type="entry name" value="OrfB_IS605"/>
    <property type="match status" value="1"/>
</dbReference>
<reference evidence="8" key="1">
    <citation type="submission" date="2020-07" db="EMBL/GenBank/DDBJ databases">
        <title>Dissolved microcystin release linked to lysis of a Microcystis spp. bloom in Lake Erie (USA) attributed to a novel cyanophage.</title>
        <authorList>
            <person name="McKindles K.M."/>
            <person name="Manes M.A."/>
            <person name="DeMarco J.R."/>
            <person name="McClure A."/>
            <person name="McKay R.M."/>
            <person name="Davis T.W."/>
            <person name="Bullerjahn G.S."/>
        </authorList>
    </citation>
    <scope>NUCLEOTIDE SEQUENCE</scope>
</reference>
<dbReference type="Pfam" id="PF07282">
    <property type="entry name" value="Cas12f1-like_TNB"/>
    <property type="match status" value="1"/>
</dbReference>
<dbReference type="GO" id="GO:0006310">
    <property type="term" value="P:DNA recombination"/>
    <property type="evidence" value="ECO:0007669"/>
    <property type="project" value="UniProtKB-KW"/>
</dbReference>
<dbReference type="EMBL" id="MT840188">
    <property type="protein sequence ID" value="QNL31671.1"/>
    <property type="molecule type" value="Genomic_DNA"/>
</dbReference>
<evidence type="ECO:0000256" key="3">
    <source>
        <dbReference type="ARBA" id="ARBA00023125"/>
    </source>
</evidence>